<dbReference type="EMBL" id="JABFTP020000103">
    <property type="protein sequence ID" value="KAL3277912.1"/>
    <property type="molecule type" value="Genomic_DNA"/>
</dbReference>
<organism evidence="1 2">
    <name type="scientific">Cryptolaemus montrouzieri</name>
    <dbReference type="NCBI Taxonomy" id="559131"/>
    <lineage>
        <taxon>Eukaryota</taxon>
        <taxon>Metazoa</taxon>
        <taxon>Ecdysozoa</taxon>
        <taxon>Arthropoda</taxon>
        <taxon>Hexapoda</taxon>
        <taxon>Insecta</taxon>
        <taxon>Pterygota</taxon>
        <taxon>Neoptera</taxon>
        <taxon>Endopterygota</taxon>
        <taxon>Coleoptera</taxon>
        <taxon>Polyphaga</taxon>
        <taxon>Cucujiformia</taxon>
        <taxon>Coccinelloidea</taxon>
        <taxon>Coccinellidae</taxon>
        <taxon>Scymninae</taxon>
        <taxon>Scymnini</taxon>
        <taxon>Cryptolaemus</taxon>
    </lineage>
</organism>
<protein>
    <recommendedName>
        <fullName evidence="3">DDE-1 domain-containing protein</fullName>
    </recommendedName>
</protein>
<comment type="caution">
    <text evidence="1">The sequence shown here is derived from an EMBL/GenBank/DDBJ whole genome shotgun (WGS) entry which is preliminary data.</text>
</comment>
<reference evidence="1 2" key="1">
    <citation type="journal article" date="2021" name="BMC Biol.">
        <title>Horizontally acquired antibacterial genes associated with adaptive radiation of ladybird beetles.</title>
        <authorList>
            <person name="Li H.S."/>
            <person name="Tang X.F."/>
            <person name="Huang Y.H."/>
            <person name="Xu Z.Y."/>
            <person name="Chen M.L."/>
            <person name="Du X.Y."/>
            <person name="Qiu B.Y."/>
            <person name="Chen P.T."/>
            <person name="Zhang W."/>
            <person name="Slipinski A."/>
            <person name="Escalona H.E."/>
            <person name="Waterhouse R.M."/>
            <person name="Zwick A."/>
            <person name="Pang H."/>
        </authorList>
    </citation>
    <scope>NUCLEOTIDE SEQUENCE [LARGE SCALE GENOMIC DNA]</scope>
    <source>
        <strain evidence="1">SYSU2018</strain>
    </source>
</reference>
<accession>A0ABD2NGQ9</accession>
<dbReference type="Proteomes" id="UP001516400">
    <property type="component" value="Unassembled WGS sequence"/>
</dbReference>
<evidence type="ECO:0000313" key="2">
    <source>
        <dbReference type="Proteomes" id="UP001516400"/>
    </source>
</evidence>
<sequence length="177" mass="20438">MKKLFLLNPKGTKVLAAKEEKSVYQKVNLDKKECYIVLLGGNAVGDVLPPMVIFKYERIRRGMSVPKSWGIVHSDNGWMTRETFFFRSLKGQWREAVHSLRLENIDSPVLRKTNFCPLSDKVLKNTLAHEIFQSGFHKCGIITWNPDYMCSILEPPNQELADSTYLQKMSKIKDQKM</sequence>
<gene>
    <name evidence="1" type="ORF">HHI36_013253</name>
</gene>
<name>A0ABD2NGQ9_9CUCU</name>
<evidence type="ECO:0008006" key="3">
    <source>
        <dbReference type="Google" id="ProtNLM"/>
    </source>
</evidence>
<dbReference type="AlphaFoldDB" id="A0ABD2NGQ9"/>
<keyword evidence="2" id="KW-1185">Reference proteome</keyword>
<evidence type="ECO:0000313" key="1">
    <source>
        <dbReference type="EMBL" id="KAL3277912.1"/>
    </source>
</evidence>
<proteinExistence type="predicted"/>